<dbReference type="STRING" id="544718.AAX25_00724"/>
<dbReference type="Proteomes" id="UP000093281">
    <property type="component" value="Unassembled WGS sequence"/>
</dbReference>
<organism evidence="1 3">
    <name type="scientific">Aliarcobacter thereius</name>
    <dbReference type="NCBI Taxonomy" id="544718"/>
    <lineage>
        <taxon>Bacteria</taxon>
        <taxon>Pseudomonadati</taxon>
        <taxon>Campylobacterota</taxon>
        <taxon>Epsilonproteobacteria</taxon>
        <taxon>Campylobacterales</taxon>
        <taxon>Arcobacteraceae</taxon>
        <taxon>Aliarcobacter</taxon>
    </lineage>
</organism>
<gene>
    <name evidence="1" type="ORF">AAX29_00354</name>
    <name evidence="2" type="ORF">FE246_04000</name>
</gene>
<reference evidence="3" key="2">
    <citation type="submission" date="2015-05" db="EMBL/GenBank/DDBJ databases">
        <authorList>
            <person name="Rovetto F."/>
            <person name="Cocolin L."/>
            <person name="Illeghems K."/>
            <person name="Van Nieuwerburgh F."/>
            <person name="Houf K."/>
        </authorList>
    </citation>
    <scope>NUCLEOTIDE SEQUENCE [LARGE SCALE GENOMIC DNA]</scope>
    <source>
        <strain evidence="3">DU22</strain>
    </source>
</reference>
<dbReference type="Proteomes" id="UP000308001">
    <property type="component" value="Unassembled WGS sequence"/>
</dbReference>
<name>A0A1C0B9V2_9BACT</name>
<dbReference type="AlphaFoldDB" id="A0A1C0B9V2"/>
<reference evidence="1" key="1">
    <citation type="submission" date="2015-05" db="EMBL/GenBank/DDBJ databases">
        <authorList>
            <person name="Wang D.B."/>
            <person name="Wang M."/>
        </authorList>
    </citation>
    <scope>NUCLEOTIDE SEQUENCE [LARGE SCALE GENOMIC DNA]</scope>
    <source>
        <strain evidence="1">DU22</strain>
    </source>
</reference>
<evidence type="ECO:0000313" key="1">
    <source>
        <dbReference type="EMBL" id="OCM00351.1"/>
    </source>
</evidence>
<protein>
    <submittedName>
        <fullName evidence="1">Uncharacterized protein</fullName>
    </submittedName>
</protein>
<dbReference type="RefSeq" id="WP_066182337.1">
    <property type="nucleotide sequence ID" value="NZ_LCUJ01000001.1"/>
</dbReference>
<proteinExistence type="predicted"/>
<evidence type="ECO:0000313" key="2">
    <source>
        <dbReference type="EMBL" id="TLS72556.1"/>
    </source>
</evidence>
<dbReference type="EMBL" id="LCUJ01000001">
    <property type="protein sequence ID" value="OCM00351.1"/>
    <property type="molecule type" value="Genomic_DNA"/>
</dbReference>
<sequence length="86" mass="10037">MKRVLICFLTLASFSLCTENTIIDLTPHIDYSDAQRYEKDFPSKPVKKREEKKSAFDLSVDVDVNKEEQTIDKFKFDVQTEFKGIN</sequence>
<comment type="caution">
    <text evidence="1">The sequence shown here is derived from an EMBL/GenBank/DDBJ whole genome shotgun (WGS) entry which is preliminary data.</text>
</comment>
<evidence type="ECO:0000313" key="3">
    <source>
        <dbReference type="Proteomes" id="UP000093281"/>
    </source>
</evidence>
<reference evidence="2 4" key="3">
    <citation type="submission" date="2019-05" db="EMBL/GenBank/DDBJ databases">
        <title>Arcobacter cibarius and Arcobacter thereius providing challenges in identification an antibiotic susceptibility and Quinolone resistance.</title>
        <authorList>
            <person name="Busch A."/>
            <person name="Hanel I."/>
            <person name="Hotzel H."/>
            <person name="Tomaso H."/>
        </authorList>
    </citation>
    <scope>NUCLEOTIDE SEQUENCE [LARGE SCALE GENOMIC DNA]</scope>
    <source>
        <strain evidence="2 4">17CS1191_2</strain>
    </source>
</reference>
<evidence type="ECO:0000313" key="4">
    <source>
        <dbReference type="Proteomes" id="UP000308001"/>
    </source>
</evidence>
<accession>A0A1C0B9V2</accession>
<dbReference type="EMBL" id="VBUF01000002">
    <property type="protein sequence ID" value="TLS72556.1"/>
    <property type="molecule type" value="Genomic_DNA"/>
</dbReference>
<dbReference type="OrthoDB" id="5348161at2"/>